<dbReference type="PANTHER" id="PTHR24155">
    <property type="entry name" value="OSTEOCLAST-STIMULATING FACTOR 1"/>
    <property type="match status" value="1"/>
</dbReference>
<dbReference type="GO" id="GO:0030424">
    <property type="term" value="C:axon"/>
    <property type="evidence" value="ECO:0007669"/>
    <property type="project" value="TreeGrafter"/>
</dbReference>
<protein>
    <recommendedName>
        <fullName evidence="3">SAM domain-containing protein</fullName>
    </recommendedName>
</protein>
<dbReference type="InterPro" id="IPR013761">
    <property type="entry name" value="SAM/pointed_sf"/>
</dbReference>
<dbReference type="AlphaFoldDB" id="A0AAW2I8T9"/>
<dbReference type="GO" id="GO:0035591">
    <property type="term" value="F:signaling adaptor activity"/>
    <property type="evidence" value="ECO:0007669"/>
    <property type="project" value="TreeGrafter"/>
</dbReference>
<feature type="compositionally biased region" description="Polar residues" evidence="2">
    <location>
        <begin position="892"/>
        <end position="901"/>
    </location>
</feature>
<reference evidence="4" key="1">
    <citation type="journal article" date="2024" name="Gigascience">
        <title>Chromosome-level genome of the poultry shaft louse Menopon gallinae provides insight into the host-switching and adaptive evolution of parasitic lice.</title>
        <authorList>
            <person name="Xu Y."/>
            <person name="Ma L."/>
            <person name="Liu S."/>
            <person name="Liang Y."/>
            <person name="Liu Q."/>
            <person name="He Z."/>
            <person name="Tian L."/>
            <person name="Duan Y."/>
            <person name="Cai W."/>
            <person name="Li H."/>
            <person name="Song F."/>
        </authorList>
    </citation>
    <scope>NUCLEOTIDE SEQUENCE</scope>
    <source>
        <strain evidence="4">Cailab_2023a</strain>
    </source>
</reference>
<dbReference type="CDD" id="cd09498">
    <property type="entry name" value="SAM_caskin1_2_repeat2"/>
    <property type="match status" value="1"/>
</dbReference>
<feature type="coiled-coil region" evidence="1">
    <location>
        <begin position="1022"/>
        <end position="1069"/>
    </location>
</feature>
<dbReference type="PROSITE" id="PS50105">
    <property type="entry name" value="SAM_DOMAIN"/>
    <property type="match status" value="2"/>
</dbReference>
<accession>A0AAW2I8T9</accession>
<gene>
    <name evidence="4" type="ORF">PYX00_000391</name>
</gene>
<feature type="domain" description="SAM" evidence="3">
    <location>
        <begin position="575"/>
        <end position="639"/>
    </location>
</feature>
<dbReference type="FunFam" id="1.10.150.50:FF:000071">
    <property type="entry name" value="Caskin, isoform D"/>
    <property type="match status" value="1"/>
</dbReference>
<dbReference type="PANTHER" id="PTHR24155:SF11">
    <property type="entry name" value="CASKIN, ISOFORM B"/>
    <property type="match status" value="1"/>
</dbReference>
<keyword evidence="1" id="KW-0175">Coiled coil</keyword>
<dbReference type="Gene3D" id="1.10.150.50">
    <property type="entry name" value="Transcription Factor, Ets-1"/>
    <property type="match status" value="2"/>
</dbReference>
<feature type="region of interest" description="Disordered" evidence="2">
    <location>
        <begin position="1"/>
        <end position="48"/>
    </location>
</feature>
<feature type="compositionally biased region" description="Polar residues" evidence="2">
    <location>
        <begin position="77"/>
        <end position="87"/>
    </location>
</feature>
<proteinExistence type="predicted"/>
<name>A0AAW2I8T9_9NEOP</name>
<comment type="caution">
    <text evidence="4">The sequence shown here is derived from an EMBL/GenBank/DDBJ whole genome shotgun (WGS) entry which is preliminary data.</text>
</comment>
<dbReference type="InterPro" id="IPR035498">
    <property type="entry name" value="Caskin1/2_SAM_2"/>
</dbReference>
<evidence type="ECO:0000256" key="2">
    <source>
        <dbReference type="SAM" id="MobiDB-lite"/>
    </source>
</evidence>
<dbReference type="EMBL" id="JARGDH010000001">
    <property type="protein sequence ID" value="KAL0278619.1"/>
    <property type="molecule type" value="Genomic_DNA"/>
</dbReference>
<feature type="region of interest" description="Disordered" evidence="2">
    <location>
        <begin position="62"/>
        <end position="98"/>
    </location>
</feature>
<dbReference type="SUPFAM" id="SSF47769">
    <property type="entry name" value="SAM/Pointed domain"/>
    <property type="match status" value="2"/>
</dbReference>
<evidence type="ECO:0000256" key="1">
    <source>
        <dbReference type="SAM" id="Coils"/>
    </source>
</evidence>
<evidence type="ECO:0000259" key="3">
    <source>
        <dbReference type="PROSITE" id="PS50105"/>
    </source>
</evidence>
<dbReference type="InterPro" id="IPR001660">
    <property type="entry name" value="SAM"/>
</dbReference>
<dbReference type="FunFam" id="1.10.150.50:FF:000028">
    <property type="entry name" value="caskin-2 isoform X2"/>
    <property type="match status" value="1"/>
</dbReference>
<feature type="region of interest" description="Disordered" evidence="2">
    <location>
        <begin position="975"/>
        <end position="1014"/>
    </location>
</feature>
<dbReference type="Pfam" id="PF00536">
    <property type="entry name" value="SAM_1"/>
    <property type="match status" value="2"/>
</dbReference>
<feature type="region of interest" description="Disordered" evidence="2">
    <location>
        <begin position="261"/>
        <end position="297"/>
    </location>
</feature>
<feature type="compositionally biased region" description="Low complexity" evidence="2">
    <location>
        <begin position="470"/>
        <end position="488"/>
    </location>
</feature>
<organism evidence="4">
    <name type="scientific">Menopon gallinae</name>
    <name type="common">poultry shaft louse</name>
    <dbReference type="NCBI Taxonomy" id="328185"/>
    <lineage>
        <taxon>Eukaryota</taxon>
        <taxon>Metazoa</taxon>
        <taxon>Ecdysozoa</taxon>
        <taxon>Arthropoda</taxon>
        <taxon>Hexapoda</taxon>
        <taxon>Insecta</taxon>
        <taxon>Pterygota</taxon>
        <taxon>Neoptera</taxon>
        <taxon>Paraneoptera</taxon>
        <taxon>Psocodea</taxon>
        <taxon>Troctomorpha</taxon>
        <taxon>Phthiraptera</taxon>
        <taxon>Amblycera</taxon>
        <taxon>Menoponidae</taxon>
        <taxon>Menopon</taxon>
    </lineage>
</organism>
<feature type="region of interest" description="Disordered" evidence="2">
    <location>
        <begin position="875"/>
        <end position="901"/>
    </location>
</feature>
<feature type="region of interest" description="Disordered" evidence="2">
    <location>
        <begin position="353"/>
        <end position="381"/>
    </location>
</feature>
<dbReference type="CDD" id="cd09497">
    <property type="entry name" value="SAM_caskin1_2_repeat1"/>
    <property type="match status" value="1"/>
</dbReference>
<evidence type="ECO:0000313" key="4">
    <source>
        <dbReference type="EMBL" id="KAL0278619.1"/>
    </source>
</evidence>
<dbReference type="GO" id="GO:0007185">
    <property type="term" value="P:cell surface receptor protein tyrosine phosphatase signaling pathway"/>
    <property type="evidence" value="ECO:0007669"/>
    <property type="project" value="TreeGrafter"/>
</dbReference>
<dbReference type="InterPro" id="IPR035497">
    <property type="entry name" value="Caskin1/2_SAM_1"/>
</dbReference>
<sequence>MAICFGPLPPSRKQFDVAVPSGRPPRKDFSHRPPRVQRARTHADELSRRTLSSTYRSFRESNEDDIFGNENHKPFRRSQSLKTASESSEGHLLSLDEGSTKIRRNRRIRHKSKTLDGYSSDTTLLPNLKPFLSSFKTDDNDFETALFRTMTEKSRSTQNLAEARKPGISPRLKPVPIPSTEGKLEKNLKRSVKFSESPTAEKRCRFSVLKSELPSETFEELKKAANTKHPKSLYSTRRYTDLHITIFCGNECVNPARAIGPNLSRTERTNSLRHSRRSSTGGGKLFRSQSEGNLASAGESGLTLNKCLRALSGSWRNLLNLGGMSRPPKAAPMAKKVAPPTVPEVFRHSGSSFDSAGYASSEDGFLPLPPPDGQSSISDKSDIYGVCGKSPSIGGQFNYQSFTFPGKGVYYHHQQSLQEDQGIDMTQSPGRDSPGSSGSGSGSGSRHSTASLDSGRASGSHFHGPRAPCSTLSSSPRCSISSSSIVSSENGPPGARVERLMHQGVPDQDVVHAWLQDLHFEEYFTLFVSAGYDMPTISKMTPEDLTAIGIKKPNHRKKLKAEIAQLNISDGLPDYIPGNMEEWLTLLRLEEYITTFRQQGYETIEDVTQLAWEDLEEAGVVKLGHQKRLMLAIKRVKDIRAGKRFTNLPSHSHVTQAELHTPSPGSIEPTYGHTMTRPFRHPWDLEATRQLLGYTSPYCPDIVPIKIRGGRGKSLESLEDGERTGTHHTFNAENTATFYFNNNIQMQSGGWRRSYEDGDITPTNEATVALHEGGGTLPRPRGLVRPRPVAKIPATRNTASHYFEKPSYNIYDLNTENLKKCDLIENELSSCDLQDKCVVPPSMAPITGVYDYKYRYSVAESSPGAIHNSAILIHNSPGMRRRPPSPPKRQNSHSSDIQPTIDCNTSKDSGLIQQTTVVELHTHPSVPLPTCDAALPSNELSSHLETLHIGWRNETAEEEEQQLIAALAQQTRNGSDASFKVGAPPPDPEFANGRANLSELQSSSSTESDSLPFANENAGTIKQRARCQTNEFQNDSRNAEHEQEPADVLSDIGNMLANLTDELDAMLEEEKRQGLNLD</sequence>
<dbReference type="GO" id="GO:0019903">
    <property type="term" value="F:protein phosphatase binding"/>
    <property type="evidence" value="ECO:0007669"/>
    <property type="project" value="TreeGrafter"/>
</dbReference>
<feature type="region of interest" description="Disordered" evidence="2">
    <location>
        <begin position="423"/>
        <end position="497"/>
    </location>
</feature>
<dbReference type="GO" id="GO:0005925">
    <property type="term" value="C:focal adhesion"/>
    <property type="evidence" value="ECO:0007669"/>
    <property type="project" value="TreeGrafter"/>
</dbReference>
<feature type="region of interest" description="Disordered" evidence="2">
    <location>
        <begin position="153"/>
        <end position="181"/>
    </location>
</feature>
<feature type="compositionally biased region" description="Low complexity" evidence="2">
    <location>
        <begin position="997"/>
        <end position="1011"/>
    </location>
</feature>
<dbReference type="GO" id="GO:0007409">
    <property type="term" value="P:axonogenesis"/>
    <property type="evidence" value="ECO:0007669"/>
    <property type="project" value="TreeGrafter"/>
</dbReference>
<feature type="domain" description="SAM" evidence="3">
    <location>
        <begin position="506"/>
        <end position="569"/>
    </location>
</feature>
<dbReference type="SMART" id="SM00454">
    <property type="entry name" value="SAM"/>
    <property type="match status" value="2"/>
</dbReference>